<dbReference type="Pfam" id="PF01926">
    <property type="entry name" value="MMR_HSR1"/>
    <property type="match status" value="1"/>
</dbReference>
<feature type="domain" description="G" evidence="2">
    <location>
        <begin position="63"/>
        <end position="122"/>
    </location>
</feature>
<feature type="region of interest" description="Disordered" evidence="1">
    <location>
        <begin position="463"/>
        <end position="501"/>
    </location>
</feature>
<protein>
    <recommendedName>
        <fullName evidence="2">G domain-containing protein</fullName>
    </recommendedName>
</protein>
<feature type="region of interest" description="Disordered" evidence="1">
    <location>
        <begin position="340"/>
        <end position="372"/>
    </location>
</feature>
<accession>A0AAE0H892</accession>
<feature type="region of interest" description="Disordered" evidence="1">
    <location>
        <begin position="522"/>
        <end position="554"/>
    </location>
</feature>
<dbReference type="GeneID" id="87836783"/>
<organism evidence="3 4">
    <name type="scientific">Chaetomium fimeti</name>
    <dbReference type="NCBI Taxonomy" id="1854472"/>
    <lineage>
        <taxon>Eukaryota</taxon>
        <taxon>Fungi</taxon>
        <taxon>Dikarya</taxon>
        <taxon>Ascomycota</taxon>
        <taxon>Pezizomycotina</taxon>
        <taxon>Sordariomycetes</taxon>
        <taxon>Sordariomycetidae</taxon>
        <taxon>Sordariales</taxon>
        <taxon>Chaetomiaceae</taxon>
        <taxon>Chaetomium</taxon>
    </lineage>
</organism>
<dbReference type="GO" id="GO:0005525">
    <property type="term" value="F:GTP binding"/>
    <property type="evidence" value="ECO:0007669"/>
    <property type="project" value="InterPro"/>
</dbReference>
<dbReference type="SUPFAM" id="SSF52540">
    <property type="entry name" value="P-loop containing nucleoside triphosphate hydrolases"/>
    <property type="match status" value="1"/>
</dbReference>
<dbReference type="InterPro" id="IPR006073">
    <property type="entry name" value="GTP-bd"/>
</dbReference>
<dbReference type="Gene3D" id="3.40.50.300">
    <property type="entry name" value="P-loop containing nucleotide triphosphate hydrolases"/>
    <property type="match status" value="1"/>
</dbReference>
<evidence type="ECO:0000259" key="2">
    <source>
        <dbReference type="Pfam" id="PF01926"/>
    </source>
</evidence>
<evidence type="ECO:0000256" key="1">
    <source>
        <dbReference type="SAM" id="MobiDB-lite"/>
    </source>
</evidence>
<comment type="caution">
    <text evidence="3">The sequence shown here is derived from an EMBL/GenBank/DDBJ whole genome shotgun (WGS) entry which is preliminary data.</text>
</comment>
<dbReference type="EMBL" id="JAUEPN010000008">
    <property type="protein sequence ID" value="KAK3291802.1"/>
    <property type="molecule type" value="Genomic_DNA"/>
</dbReference>
<reference evidence="3" key="1">
    <citation type="journal article" date="2023" name="Mol. Phylogenet. Evol.">
        <title>Genome-scale phylogeny and comparative genomics of the fungal order Sordariales.</title>
        <authorList>
            <person name="Hensen N."/>
            <person name="Bonometti L."/>
            <person name="Westerberg I."/>
            <person name="Brannstrom I.O."/>
            <person name="Guillou S."/>
            <person name="Cros-Aarteil S."/>
            <person name="Calhoun S."/>
            <person name="Haridas S."/>
            <person name="Kuo A."/>
            <person name="Mondo S."/>
            <person name="Pangilinan J."/>
            <person name="Riley R."/>
            <person name="LaButti K."/>
            <person name="Andreopoulos B."/>
            <person name="Lipzen A."/>
            <person name="Chen C."/>
            <person name="Yan M."/>
            <person name="Daum C."/>
            <person name="Ng V."/>
            <person name="Clum A."/>
            <person name="Steindorff A."/>
            <person name="Ohm R.A."/>
            <person name="Martin F."/>
            <person name="Silar P."/>
            <person name="Natvig D.O."/>
            <person name="Lalanne C."/>
            <person name="Gautier V."/>
            <person name="Ament-Velasquez S.L."/>
            <person name="Kruys A."/>
            <person name="Hutchinson M.I."/>
            <person name="Powell A.J."/>
            <person name="Barry K."/>
            <person name="Miller A.N."/>
            <person name="Grigoriev I.V."/>
            <person name="Debuchy R."/>
            <person name="Gladieux P."/>
            <person name="Hiltunen Thoren M."/>
            <person name="Johannesson H."/>
        </authorList>
    </citation>
    <scope>NUCLEOTIDE SEQUENCE</scope>
    <source>
        <strain evidence="3">CBS 168.71</strain>
    </source>
</reference>
<gene>
    <name evidence="3" type="ORF">B0H64DRAFT_240816</name>
</gene>
<evidence type="ECO:0000313" key="4">
    <source>
        <dbReference type="Proteomes" id="UP001278766"/>
    </source>
</evidence>
<dbReference type="RefSeq" id="XP_062655316.1">
    <property type="nucleotide sequence ID" value="XM_062799835.1"/>
</dbReference>
<dbReference type="InterPro" id="IPR027417">
    <property type="entry name" value="P-loop_NTPase"/>
</dbReference>
<name>A0AAE0H892_9PEZI</name>
<keyword evidence="4" id="KW-1185">Reference proteome</keyword>
<dbReference type="CDD" id="cd00882">
    <property type="entry name" value="Ras_like_GTPase"/>
    <property type="match status" value="1"/>
</dbReference>
<dbReference type="AlphaFoldDB" id="A0AAE0H892"/>
<proteinExistence type="predicted"/>
<reference evidence="3" key="2">
    <citation type="submission" date="2023-06" db="EMBL/GenBank/DDBJ databases">
        <authorList>
            <consortium name="Lawrence Berkeley National Laboratory"/>
            <person name="Haridas S."/>
            <person name="Hensen N."/>
            <person name="Bonometti L."/>
            <person name="Westerberg I."/>
            <person name="Brannstrom I.O."/>
            <person name="Guillou S."/>
            <person name="Cros-Aarteil S."/>
            <person name="Calhoun S."/>
            <person name="Kuo A."/>
            <person name="Mondo S."/>
            <person name="Pangilinan J."/>
            <person name="Riley R."/>
            <person name="Labutti K."/>
            <person name="Andreopoulos B."/>
            <person name="Lipzen A."/>
            <person name="Chen C."/>
            <person name="Yanf M."/>
            <person name="Daum C."/>
            <person name="Ng V."/>
            <person name="Clum A."/>
            <person name="Steindorff A."/>
            <person name="Ohm R."/>
            <person name="Martin F."/>
            <person name="Silar P."/>
            <person name="Natvig D."/>
            <person name="Lalanne C."/>
            <person name="Gautier V."/>
            <person name="Ament-Velasquez S.L."/>
            <person name="Kruys A."/>
            <person name="Hutchinson M.I."/>
            <person name="Powell A.J."/>
            <person name="Barry K."/>
            <person name="Miller A.N."/>
            <person name="Grigoriev I.V."/>
            <person name="Debuchy R."/>
            <person name="Gladieux P."/>
            <person name="Thoren M.H."/>
            <person name="Johannesson H."/>
        </authorList>
    </citation>
    <scope>NUCLEOTIDE SEQUENCE</scope>
    <source>
        <strain evidence="3">CBS 168.71</strain>
    </source>
</reference>
<dbReference type="Proteomes" id="UP001278766">
    <property type="component" value="Unassembled WGS sequence"/>
</dbReference>
<feature type="compositionally biased region" description="Polar residues" evidence="1">
    <location>
        <begin position="351"/>
        <end position="372"/>
    </location>
</feature>
<sequence>MVCTSMRPGLRPISAPPTHFLVSSKSRPASCHLSKAAPPTDEMILKVQPPPAMTEDRVEKLAIVLMGVTGSGKSTFISLLTDQNVEVGHGLESHTTEAASYTFIDNQKEIILVDTPGFDDTTRPDAEILKEMVHFLLALHDSNVRLAGIVYLHRITDPRFSGTAVKNLEILQRLCGPSNFDSVALVMNMWDSIDIDTATQRASELRQTFWAPMLQGNSKMTSHAGTRESALQIVRDLAVNAKPRLVLSIQHELAVEGKTLDTTAAGQYVQKELLEAKEKHQQDMSYLKSIMDDAVREKDVNLLRVLREERDAADAKVRATVLETHQLNITLDQLMTQEEHHRARKLLPPSNGRQSSQLGVPSHDFNSLSHHPAQNSYASIPMQKHNFAASVPTATFDYTSLGRNPYTATGFQQAVIPYPPRAMMSSGPTLPLHGAQHHCVPECKQRCEQESLQLLLRKAEEDGRSLKRELEHPTPGRDPNHRHEAGYSSSERQGGRGHSDLESMAKGLSKFMAKTAKWKSLWSSDGGEGGKQQRRPAQNDLAYGSLGYQGGPYY</sequence>
<evidence type="ECO:0000313" key="3">
    <source>
        <dbReference type="EMBL" id="KAK3291802.1"/>
    </source>
</evidence>
<feature type="compositionally biased region" description="Basic and acidic residues" evidence="1">
    <location>
        <begin position="463"/>
        <end position="485"/>
    </location>
</feature>